<dbReference type="GO" id="GO:0016567">
    <property type="term" value="P:protein ubiquitination"/>
    <property type="evidence" value="ECO:0007669"/>
    <property type="project" value="InterPro"/>
</dbReference>
<evidence type="ECO:0000259" key="1">
    <source>
        <dbReference type="PROSITE" id="PS51698"/>
    </source>
</evidence>
<reference evidence="2" key="1">
    <citation type="submission" date="2021-11" db="EMBL/GenBank/DDBJ databases">
        <authorList>
            <consortium name="Genoscope - CEA"/>
            <person name="William W."/>
        </authorList>
    </citation>
    <scope>NUCLEOTIDE SEQUENCE</scope>
</reference>
<dbReference type="SUPFAM" id="SSF57850">
    <property type="entry name" value="RING/U-box"/>
    <property type="match status" value="1"/>
</dbReference>
<dbReference type="GO" id="GO:0004842">
    <property type="term" value="F:ubiquitin-protein transferase activity"/>
    <property type="evidence" value="ECO:0007669"/>
    <property type="project" value="InterPro"/>
</dbReference>
<feature type="domain" description="U-box" evidence="1">
    <location>
        <begin position="49"/>
        <end position="123"/>
    </location>
</feature>
<dbReference type="OrthoDB" id="424220at2759"/>
<dbReference type="PANTHER" id="PTHR46573">
    <property type="entry name" value="WD REPEAT, SAM AND U-BOX DOMAIN-CONTAINING PROTEIN 1"/>
    <property type="match status" value="1"/>
</dbReference>
<gene>
    <name evidence="2" type="ORF">PECAL_2P20820</name>
</gene>
<dbReference type="EMBL" id="CAKKNE010000002">
    <property type="protein sequence ID" value="CAH0368980.1"/>
    <property type="molecule type" value="Genomic_DNA"/>
</dbReference>
<evidence type="ECO:0000313" key="3">
    <source>
        <dbReference type="Proteomes" id="UP000789595"/>
    </source>
</evidence>
<proteinExistence type="predicted"/>
<dbReference type="Proteomes" id="UP000789595">
    <property type="component" value="Unassembled WGS sequence"/>
</dbReference>
<sequence length="125" mass="13751">MTGSSAARGKAKKLVTDDLLDVAKHQSVLEETLRAHRAEIARLQIGRDELPSKFYCCITTEVMSDPCMAADGHTYERCAIDQWFATGARTSPTTNEPLASLQLIPNHALRAMIVEELERRGGHAS</sequence>
<protein>
    <recommendedName>
        <fullName evidence="1">U-box domain-containing protein</fullName>
    </recommendedName>
</protein>
<dbReference type="PROSITE" id="PS51698">
    <property type="entry name" value="U_BOX"/>
    <property type="match status" value="1"/>
</dbReference>
<dbReference type="Pfam" id="PF04564">
    <property type="entry name" value="U-box"/>
    <property type="match status" value="1"/>
</dbReference>
<keyword evidence="3" id="KW-1185">Reference proteome</keyword>
<dbReference type="Gene3D" id="3.30.40.10">
    <property type="entry name" value="Zinc/RING finger domain, C3HC4 (zinc finger)"/>
    <property type="match status" value="1"/>
</dbReference>
<dbReference type="AlphaFoldDB" id="A0A8J2WWT7"/>
<dbReference type="SMART" id="SM00504">
    <property type="entry name" value="Ubox"/>
    <property type="match status" value="1"/>
</dbReference>
<name>A0A8J2WWT7_9STRA</name>
<organism evidence="2 3">
    <name type="scientific">Pelagomonas calceolata</name>
    <dbReference type="NCBI Taxonomy" id="35677"/>
    <lineage>
        <taxon>Eukaryota</taxon>
        <taxon>Sar</taxon>
        <taxon>Stramenopiles</taxon>
        <taxon>Ochrophyta</taxon>
        <taxon>Pelagophyceae</taxon>
        <taxon>Pelagomonadales</taxon>
        <taxon>Pelagomonadaceae</taxon>
        <taxon>Pelagomonas</taxon>
    </lineage>
</organism>
<comment type="caution">
    <text evidence="2">The sequence shown here is derived from an EMBL/GenBank/DDBJ whole genome shotgun (WGS) entry which is preliminary data.</text>
</comment>
<dbReference type="CDD" id="cd16655">
    <property type="entry name" value="RING-Ubox_WDSUB1-like"/>
    <property type="match status" value="1"/>
</dbReference>
<dbReference type="InterPro" id="IPR003613">
    <property type="entry name" value="Ubox_domain"/>
</dbReference>
<dbReference type="PANTHER" id="PTHR46573:SF1">
    <property type="entry name" value="WD REPEAT, SAM AND U-BOX DOMAIN-CONTAINING PROTEIN 1"/>
    <property type="match status" value="1"/>
</dbReference>
<dbReference type="InterPro" id="IPR013083">
    <property type="entry name" value="Znf_RING/FYVE/PHD"/>
</dbReference>
<accession>A0A8J2WWT7</accession>
<evidence type="ECO:0000313" key="2">
    <source>
        <dbReference type="EMBL" id="CAH0368980.1"/>
    </source>
</evidence>
<dbReference type="InterPro" id="IPR052085">
    <property type="entry name" value="WD-SAM-U-box"/>
</dbReference>